<dbReference type="InterPro" id="IPR012337">
    <property type="entry name" value="RNaseH-like_sf"/>
</dbReference>
<reference evidence="3" key="1">
    <citation type="submission" date="2011-08" db="EMBL/GenBank/DDBJ databases">
        <authorList>
            <person name="Rombauts S."/>
        </authorList>
    </citation>
    <scope>NUCLEOTIDE SEQUENCE</scope>
    <source>
        <strain evidence="3">London</strain>
    </source>
</reference>
<reference evidence="2" key="2">
    <citation type="submission" date="2015-06" db="UniProtKB">
        <authorList>
            <consortium name="EnsemblMetazoa"/>
        </authorList>
    </citation>
    <scope>IDENTIFICATION</scope>
</reference>
<feature type="compositionally biased region" description="Low complexity" evidence="1">
    <location>
        <begin position="390"/>
        <end position="411"/>
    </location>
</feature>
<accession>T1KFH8</accession>
<evidence type="ECO:0000313" key="2">
    <source>
        <dbReference type="EnsemblMetazoa" id="tetur10g03170.1"/>
    </source>
</evidence>
<proteinExistence type="predicted"/>
<feature type="region of interest" description="Disordered" evidence="1">
    <location>
        <begin position="367"/>
        <end position="420"/>
    </location>
</feature>
<organism evidence="2 3">
    <name type="scientific">Tetranychus urticae</name>
    <name type="common">Two-spotted spider mite</name>
    <dbReference type="NCBI Taxonomy" id="32264"/>
    <lineage>
        <taxon>Eukaryota</taxon>
        <taxon>Metazoa</taxon>
        <taxon>Ecdysozoa</taxon>
        <taxon>Arthropoda</taxon>
        <taxon>Chelicerata</taxon>
        <taxon>Arachnida</taxon>
        <taxon>Acari</taxon>
        <taxon>Acariformes</taxon>
        <taxon>Trombidiformes</taxon>
        <taxon>Prostigmata</taxon>
        <taxon>Eleutherengona</taxon>
        <taxon>Raphignathae</taxon>
        <taxon>Tetranychoidea</taxon>
        <taxon>Tetranychidae</taxon>
        <taxon>Tetranychus</taxon>
    </lineage>
</organism>
<evidence type="ECO:0000313" key="3">
    <source>
        <dbReference type="Proteomes" id="UP000015104"/>
    </source>
</evidence>
<dbReference type="InterPro" id="IPR036397">
    <property type="entry name" value="RNaseH_sf"/>
</dbReference>
<dbReference type="EnsemblMetazoa" id="tetur10g03170.1">
    <property type="protein sequence ID" value="tetur10g03170.1"/>
    <property type="gene ID" value="tetur10g03170"/>
</dbReference>
<evidence type="ECO:0000256" key="1">
    <source>
        <dbReference type="SAM" id="MobiDB-lite"/>
    </source>
</evidence>
<dbReference type="AlphaFoldDB" id="T1KFH8"/>
<evidence type="ECO:0008006" key="4">
    <source>
        <dbReference type="Google" id="ProtNLM"/>
    </source>
</evidence>
<sequence length="507" mass="57756">MMAHLNVSVDIDDFKVHAAERSLLAKLEEKPETFEQLENEDDFEADVVKPVTLDVPPSAEIEFESIEFDFVLDPEIFEVSCNAVVRFDSVSDPKLPEAISTLKSSCKVGFTCLPWSNERDTTIDFAIFGCDKGTFVFPIIPGMMNKVKEVLESEDTCKVMYNCSVTAARLYKLYKVDLNNVDDTLVWDCELGMRNPGKYGRRKEEIKPYDKCIAEYLQIDLPWSDKENFYEVCGKGKLLSKPLDETGSSYARSLVMLFNELRTEMLKHLFFPTLMKQYHYLNNVKYISPQEYTALRSMKCFSPYYLTQGEMVDVEGMNFDSIPVISDILSEKFKFYNKVFSRKTKSVGLQCQLETLTEKLPKAYSGASSRKQWEQNGAKNDSAISSDEASQPNSPTSTSSSLSQSPETSPLKNVAQYPHGNIKDNNSCAIKISHRLIRKKDLPLNRPIRHDDLTYEEKINRLPRINTNRPKHTDSGKFIDWSVVTDMAEDRPGTSKLYPAGFNLPNN</sequence>
<dbReference type="Proteomes" id="UP000015104">
    <property type="component" value="Unassembled WGS sequence"/>
</dbReference>
<dbReference type="GO" id="GO:0003676">
    <property type="term" value="F:nucleic acid binding"/>
    <property type="evidence" value="ECO:0007669"/>
    <property type="project" value="InterPro"/>
</dbReference>
<name>T1KFH8_TETUR</name>
<dbReference type="EMBL" id="CAEY01000036">
    <property type="status" value="NOT_ANNOTATED_CDS"/>
    <property type="molecule type" value="Genomic_DNA"/>
</dbReference>
<dbReference type="Gene3D" id="3.30.420.10">
    <property type="entry name" value="Ribonuclease H-like superfamily/Ribonuclease H"/>
    <property type="match status" value="1"/>
</dbReference>
<feature type="compositionally biased region" description="Polar residues" evidence="1">
    <location>
        <begin position="367"/>
        <end position="389"/>
    </location>
</feature>
<keyword evidence="3" id="KW-1185">Reference proteome</keyword>
<protein>
    <recommendedName>
        <fullName evidence="4">3'-5' exonuclease domain-containing protein</fullName>
    </recommendedName>
</protein>
<dbReference type="SUPFAM" id="SSF53098">
    <property type="entry name" value="Ribonuclease H-like"/>
    <property type="match status" value="1"/>
</dbReference>
<dbReference type="HOGENOM" id="CLU_537850_0_0_1"/>